<reference evidence="5 6" key="1">
    <citation type="submission" date="2018-08" db="EMBL/GenBank/DDBJ databases">
        <title>Whole genome sequence analysis of Dermacoccus abyssi bacteria isolated from Deep Mariana trench Micromonospora spp reveals genes involved in the environmental adaptation and production of secondary metabolites.</title>
        <authorList>
            <person name="Abdel-Mageed W.M."/>
            <person name="Lehri B."/>
            <person name="Nouioui I."/>
            <person name="Goodfellow I."/>
            <person name="Jaspars M."/>
            <person name="Karlyshev A."/>
        </authorList>
    </citation>
    <scope>NUCLEOTIDE SEQUENCE [LARGE SCALE GENOMIC DNA]</scope>
    <source>
        <strain evidence="5 6">MT1.1</strain>
    </source>
</reference>
<sequence>MFHSSRNLRQRAAGVAGGLALLGTAGMGLASGANAATWSQAKPTLDAIKFCESSNNYQAQNPTSTASGAYQFLDTTWQSLDASAGYSRAKFAPASVQDAAALELYNEMGTSPWAASSSCWAK</sequence>
<comment type="similarity">
    <text evidence="1">Belongs to the transglycosylase family. Rpf subfamily.</text>
</comment>
<dbReference type="AlphaFoldDB" id="A0A417Z359"/>
<dbReference type="Pfam" id="PF06737">
    <property type="entry name" value="Transglycosylas"/>
    <property type="match status" value="1"/>
</dbReference>
<feature type="signal peptide" evidence="3">
    <location>
        <begin position="1"/>
        <end position="35"/>
    </location>
</feature>
<dbReference type="SUPFAM" id="SSF53955">
    <property type="entry name" value="Lysozyme-like"/>
    <property type="match status" value="1"/>
</dbReference>
<evidence type="ECO:0000256" key="1">
    <source>
        <dbReference type="ARBA" id="ARBA00010830"/>
    </source>
</evidence>
<organism evidence="5 6">
    <name type="scientific">Dermacoccus abyssi</name>
    <dbReference type="NCBI Taxonomy" id="322596"/>
    <lineage>
        <taxon>Bacteria</taxon>
        <taxon>Bacillati</taxon>
        <taxon>Actinomycetota</taxon>
        <taxon>Actinomycetes</taxon>
        <taxon>Micrococcales</taxon>
        <taxon>Dermacoccaceae</taxon>
        <taxon>Dermacoccus</taxon>
    </lineage>
</organism>
<gene>
    <name evidence="5" type="ORF">D1832_11860</name>
</gene>
<feature type="domain" description="Resuscitation-promoting factor core lysozyme-like" evidence="4">
    <location>
        <begin position="42"/>
        <end position="115"/>
    </location>
</feature>
<name>A0A417Z359_9MICO</name>
<evidence type="ECO:0000256" key="3">
    <source>
        <dbReference type="SAM" id="SignalP"/>
    </source>
</evidence>
<protein>
    <submittedName>
        <fullName evidence="5">Transglycosylase</fullName>
    </submittedName>
</protein>
<keyword evidence="2" id="KW-0378">Hydrolase</keyword>
<evidence type="ECO:0000313" key="5">
    <source>
        <dbReference type="EMBL" id="RHW44563.1"/>
    </source>
</evidence>
<dbReference type="GO" id="GO:0016787">
    <property type="term" value="F:hydrolase activity"/>
    <property type="evidence" value="ECO:0007669"/>
    <property type="project" value="UniProtKB-KW"/>
</dbReference>
<evidence type="ECO:0000259" key="4">
    <source>
        <dbReference type="Pfam" id="PF06737"/>
    </source>
</evidence>
<dbReference type="Proteomes" id="UP000285376">
    <property type="component" value="Unassembled WGS sequence"/>
</dbReference>
<proteinExistence type="inferred from homology"/>
<evidence type="ECO:0000256" key="2">
    <source>
        <dbReference type="ARBA" id="ARBA00022801"/>
    </source>
</evidence>
<evidence type="ECO:0000313" key="6">
    <source>
        <dbReference type="Proteomes" id="UP000285376"/>
    </source>
</evidence>
<dbReference type="InterPro" id="IPR010618">
    <property type="entry name" value="RPF"/>
</dbReference>
<dbReference type="RefSeq" id="WP_052947189.1">
    <property type="nucleotide sequence ID" value="NZ_CBCRVH010000015.1"/>
</dbReference>
<feature type="chain" id="PRO_5038426245" evidence="3">
    <location>
        <begin position="36"/>
        <end position="122"/>
    </location>
</feature>
<dbReference type="InterPro" id="IPR023346">
    <property type="entry name" value="Lysozyme-like_dom_sf"/>
</dbReference>
<comment type="caution">
    <text evidence="5">The sequence shown here is derived from an EMBL/GenBank/DDBJ whole genome shotgun (WGS) entry which is preliminary data.</text>
</comment>
<keyword evidence="3" id="KW-0732">Signal</keyword>
<accession>A0A417Z359</accession>
<dbReference type="Gene3D" id="1.10.530.10">
    <property type="match status" value="1"/>
</dbReference>
<dbReference type="EMBL" id="QWLM01000015">
    <property type="protein sequence ID" value="RHW44563.1"/>
    <property type="molecule type" value="Genomic_DNA"/>
</dbReference>